<dbReference type="GO" id="GO:0020037">
    <property type="term" value="F:heme binding"/>
    <property type="evidence" value="ECO:0007669"/>
    <property type="project" value="InterPro"/>
</dbReference>
<dbReference type="Pfam" id="PF06439">
    <property type="entry name" value="3keto-disac_hyd"/>
    <property type="match status" value="1"/>
</dbReference>
<feature type="chain" id="PRO_5022773142" description="Cytochrome c domain-containing protein" evidence="5">
    <location>
        <begin position="38"/>
        <end position="1713"/>
    </location>
</feature>
<dbReference type="SUPFAM" id="SSF49785">
    <property type="entry name" value="Galactose-binding domain-like"/>
    <property type="match status" value="1"/>
</dbReference>
<dbReference type="SUPFAM" id="SSF48371">
    <property type="entry name" value="ARM repeat"/>
    <property type="match status" value="1"/>
</dbReference>
<keyword evidence="5" id="KW-0732">Signal</keyword>
<dbReference type="Gene3D" id="2.120.10.30">
    <property type="entry name" value="TolB, C-terminal domain"/>
    <property type="match status" value="1"/>
</dbReference>
<dbReference type="SUPFAM" id="SSF50952">
    <property type="entry name" value="Soluble quinoprotein glucose dehydrogenase"/>
    <property type="match status" value="1"/>
</dbReference>
<dbReference type="InterPro" id="IPR055557">
    <property type="entry name" value="DUF7133"/>
</dbReference>
<feature type="signal peptide" evidence="5">
    <location>
        <begin position="1"/>
        <end position="37"/>
    </location>
</feature>
<gene>
    <name evidence="7" type="ORF">KOR42_16840</name>
</gene>
<dbReference type="InterPro" id="IPR011041">
    <property type="entry name" value="Quinoprot_gluc/sorb_DH_b-prop"/>
</dbReference>
<dbReference type="Gene3D" id="3.20.20.80">
    <property type="entry name" value="Glycosidases"/>
    <property type="match status" value="2"/>
</dbReference>
<dbReference type="GO" id="GO:0046872">
    <property type="term" value="F:metal ion binding"/>
    <property type="evidence" value="ECO:0007669"/>
    <property type="project" value="UniProtKB-KW"/>
</dbReference>
<keyword evidence="2 4" id="KW-0479">Metal-binding</keyword>
<dbReference type="PANTHER" id="PTHR33546">
    <property type="entry name" value="LARGE, MULTIFUNCTIONAL SECRETED PROTEIN-RELATED"/>
    <property type="match status" value="1"/>
</dbReference>
<name>A0A5C5X5U8_9PLAN</name>
<dbReference type="PANTHER" id="PTHR33546:SF1">
    <property type="entry name" value="LARGE, MULTIFUNCTIONAL SECRETED PROTEIN"/>
    <property type="match status" value="1"/>
</dbReference>
<proteinExistence type="predicted"/>
<comment type="caution">
    <text evidence="7">The sequence shown here is derived from an EMBL/GenBank/DDBJ whole genome shotgun (WGS) entry which is preliminary data.</text>
</comment>
<evidence type="ECO:0000313" key="7">
    <source>
        <dbReference type="EMBL" id="TWT58310.1"/>
    </source>
</evidence>
<dbReference type="GO" id="GO:0009055">
    <property type="term" value="F:electron transfer activity"/>
    <property type="evidence" value="ECO:0007669"/>
    <property type="project" value="InterPro"/>
</dbReference>
<evidence type="ECO:0000259" key="6">
    <source>
        <dbReference type="PROSITE" id="PS51007"/>
    </source>
</evidence>
<feature type="domain" description="Cytochrome c" evidence="6">
    <location>
        <begin position="703"/>
        <end position="843"/>
    </location>
</feature>
<dbReference type="InterPro" id="IPR011989">
    <property type="entry name" value="ARM-like"/>
</dbReference>
<dbReference type="RefSeq" id="WP_231740774.1">
    <property type="nucleotide sequence ID" value="NZ_SIHI01000001.1"/>
</dbReference>
<dbReference type="PROSITE" id="PS51007">
    <property type="entry name" value="CYTC"/>
    <property type="match status" value="1"/>
</dbReference>
<reference evidence="7 8" key="1">
    <citation type="submission" date="2019-02" db="EMBL/GenBank/DDBJ databases">
        <title>Deep-cultivation of Planctomycetes and their phenomic and genomic characterization uncovers novel biology.</title>
        <authorList>
            <person name="Wiegand S."/>
            <person name="Jogler M."/>
            <person name="Boedeker C."/>
            <person name="Pinto D."/>
            <person name="Vollmers J."/>
            <person name="Rivas-Marin E."/>
            <person name="Kohn T."/>
            <person name="Peeters S.H."/>
            <person name="Heuer A."/>
            <person name="Rast P."/>
            <person name="Oberbeckmann S."/>
            <person name="Bunk B."/>
            <person name="Jeske O."/>
            <person name="Meyerdierks A."/>
            <person name="Storesund J.E."/>
            <person name="Kallscheuer N."/>
            <person name="Luecker S."/>
            <person name="Lage O.M."/>
            <person name="Pohl T."/>
            <person name="Merkel B.J."/>
            <person name="Hornburger P."/>
            <person name="Mueller R.-W."/>
            <person name="Bruemmer F."/>
            <person name="Labrenz M."/>
            <person name="Spormann A.M."/>
            <person name="Op Den Camp H."/>
            <person name="Overmann J."/>
            <person name="Amann R."/>
            <person name="Jetten M.S.M."/>
            <person name="Mascher T."/>
            <person name="Medema M.H."/>
            <person name="Devos D.P."/>
            <person name="Kaster A.-K."/>
            <person name="Ovreas L."/>
            <person name="Rohde M."/>
            <person name="Galperin M.Y."/>
            <person name="Jogler C."/>
        </authorList>
    </citation>
    <scope>NUCLEOTIDE SEQUENCE [LARGE SCALE GENOMIC DNA]</scope>
    <source>
        <strain evidence="7 8">KOR42</strain>
    </source>
</reference>
<dbReference type="SUPFAM" id="SSF46626">
    <property type="entry name" value="Cytochrome c"/>
    <property type="match status" value="1"/>
</dbReference>
<dbReference type="GO" id="GO:0016787">
    <property type="term" value="F:hydrolase activity"/>
    <property type="evidence" value="ECO:0007669"/>
    <property type="project" value="InterPro"/>
</dbReference>
<accession>A0A5C5X5U8</accession>
<evidence type="ECO:0000256" key="1">
    <source>
        <dbReference type="ARBA" id="ARBA00022617"/>
    </source>
</evidence>
<dbReference type="InterPro" id="IPR036909">
    <property type="entry name" value="Cyt_c-like_dom_sf"/>
</dbReference>
<protein>
    <recommendedName>
        <fullName evidence="6">Cytochrome c domain-containing protein</fullName>
    </recommendedName>
</protein>
<evidence type="ECO:0000256" key="4">
    <source>
        <dbReference type="PROSITE-ProRule" id="PRU00433"/>
    </source>
</evidence>
<dbReference type="InterPro" id="IPR010496">
    <property type="entry name" value="AL/BT2_dom"/>
</dbReference>
<evidence type="ECO:0000256" key="2">
    <source>
        <dbReference type="ARBA" id="ARBA00022723"/>
    </source>
</evidence>
<keyword evidence="8" id="KW-1185">Reference proteome</keyword>
<dbReference type="InterPro" id="IPR017853">
    <property type="entry name" value="GH"/>
</dbReference>
<dbReference type="EMBL" id="SIHI01000001">
    <property type="protein sequence ID" value="TWT58310.1"/>
    <property type="molecule type" value="Genomic_DNA"/>
</dbReference>
<dbReference type="InterPro" id="IPR013427">
    <property type="entry name" value="Haem-bd_dom_put"/>
</dbReference>
<dbReference type="InterPro" id="IPR011042">
    <property type="entry name" value="6-blade_b-propeller_TolB-like"/>
</dbReference>
<dbReference type="InterPro" id="IPR008979">
    <property type="entry name" value="Galactose-bd-like_sf"/>
</dbReference>
<dbReference type="Gene3D" id="1.10.760.10">
    <property type="entry name" value="Cytochrome c-like domain"/>
    <property type="match status" value="1"/>
</dbReference>
<dbReference type="NCBIfam" id="TIGR02604">
    <property type="entry name" value="Piru_Ver_Nterm"/>
    <property type="match status" value="1"/>
</dbReference>
<keyword evidence="1 4" id="KW-0349">Heme</keyword>
<dbReference type="InterPro" id="IPR016024">
    <property type="entry name" value="ARM-type_fold"/>
</dbReference>
<sequence length="1713" mass="189951" precursor="true">MPVQRFTLAPYSAINMKHSITLAAVVLLSLAPGLTYSQDDAPWASTEKTTFTPKIHHPNIKGVALFAQNPDIVTPIGIAVAPDGRVFVQENHTHKRNSDYEGPKTDRILVFEDTDNDGIADERSVFYEGHTFSTDLLFGPDGHLYVSTRWFIGRFPNASRKTKAEGEPEKLVTCETDGNYPHNGVGGLAIDPANPDWLAFGFGENLGSDYTFVGSDGVKLSGGAEGGSTYRCRTDGSKLMRQSTGHWNAFGMAYDLDGNLFSTDNDPNATPPNRLLHIVPGADFGYEYRYGRSGQHPLVCWNGENPGTLGMIGALGEAACGLIPHGPGKLLSASWTDNRVDLHSLTAKGESFTATREPFLSGPDDFRPVHFGCSADGRYLYFTDWVKLSYPVHGHGRIWRVEFRQPVSLEPSKNRPQTNELSSEDALAKLGSSDPYARTAAMHTLAENPEALSDFNWQSETSGIARAHYAVALKRSNAEARTEIIPALLKDKDSEVRFVGIKWIADEKLRGYASNVKAILDRSDLSRRDLLAVVAALARISGDSKKEFSPGDTLLELALDTDKPPGLRAMALANVKADHPRLTVATLTPLTKSKHQNIQREAVHSLVIHADANRAPVLAEIAADKSLDENLRADAIAGLASVAMDQEELLNTLSTDSSRVISEEAKRTRVASGLGERLVDSKPKADQIEDWIELINREATEKPDARVGRRLFFHTNLAGCYKCHAIQGRGNSVGPDLTSIHKQTDVTADWLLKHIVNPNAEMAPYYRPQQLITVNGKVLVGLIVGKEGKKQGYVANDGHVFYVDKDDVEERREMTTSIMPNGLLDALSVDEIRHLIAFLLSGEQRNSVTVASNSRPIPGSVQRKERIHVIAEFEDDNFLEGKKTSHKASVTLVDDVPEGVGRFAVKTVVDPDAGTKNFVGTGFKIPVTDFSRFGEIRFWIKADFESGFNFQCSSGAGKTSVFPFTTVGSVGKWKLISAPVAEFGKPPWAQDKADLKAVHFFQITAFGSGPYDGKTMLLDHLVAGPLTRRTGTPASRKMENDGEESLSDKRAAILRKRAARLREPRILKRGEPVDMFDGKTLDGWFTSPRVYVPRNEMFASMPSDRLYDEVIRFYEENEGGGRIPNKERVKNRGVWEVKDGAVIGGQVPGSIAGSYLISEKTYGDFELTLEANPDFPIDTGIMVRAHKLGSVGYQVLVDNRPNGSIGGVYGNSVGSFLAWPFTIDGDEEPGNKIANIREGVVESNPLRGGKFKSDYSGTFAEFKKAWKPNDWNKIKVRCTGRLPLIETWVNGVLVSRLDTATLADVVPNYDAEAIFSRIGRKGHIAFEVHDSPTRQRWAPGAKCRWRNVRIRELEVDETPPKNISLSKINGRHWLLSPDGKPFFAHGITHVSNNRAKFDFTEMSDACRKLGFNAYGYGCPPQLRHDMPYIESWNHLVPISYYRGSNGVKFVDIFDPDVYARLEAGIKHNCSLSRQNPHNVIGYCWTDLASWPLENPSGTNWVEFIRGLPEDAPGQKVYQKFLGTWEGDDNKARDQAFLRLIAREYFRVIGGAQRKYDPDHLVFGDRFGFNTIDPDVVKEMLPYVDAIAIQPHFWGQFPKQELDRVYKLTGKPIILCDFAIRFKDGDKDVRMWKMAEDSVAAGKAYTEYVKAAMETEYILGVFWCNPVDTPKGFNKPGVKQGFFGDGLSARPGLHEAVRKLNAYRDEITPRSVEQ</sequence>
<evidence type="ECO:0000313" key="8">
    <source>
        <dbReference type="Proteomes" id="UP000317243"/>
    </source>
</evidence>
<dbReference type="InterPro" id="IPR013428">
    <property type="entry name" value="Membrane-bound_put_N"/>
</dbReference>
<dbReference type="NCBIfam" id="TIGR02603">
    <property type="entry name" value="CxxCH_TIGR02603"/>
    <property type="match status" value="1"/>
</dbReference>
<keyword evidence="3 4" id="KW-0408">Iron</keyword>
<dbReference type="Proteomes" id="UP000317243">
    <property type="component" value="Unassembled WGS sequence"/>
</dbReference>
<dbReference type="SUPFAM" id="SSF51445">
    <property type="entry name" value="(Trans)glycosidases"/>
    <property type="match status" value="1"/>
</dbReference>
<organism evidence="7 8">
    <name type="scientific">Thalassoglobus neptunius</name>
    <dbReference type="NCBI Taxonomy" id="1938619"/>
    <lineage>
        <taxon>Bacteria</taxon>
        <taxon>Pseudomonadati</taxon>
        <taxon>Planctomycetota</taxon>
        <taxon>Planctomycetia</taxon>
        <taxon>Planctomycetales</taxon>
        <taxon>Planctomycetaceae</taxon>
        <taxon>Thalassoglobus</taxon>
    </lineage>
</organism>
<dbReference type="Gene3D" id="1.25.10.10">
    <property type="entry name" value="Leucine-rich Repeat Variant"/>
    <property type="match status" value="1"/>
</dbReference>
<dbReference type="Gene3D" id="2.60.120.560">
    <property type="entry name" value="Exo-inulinase, domain 1"/>
    <property type="match status" value="1"/>
</dbReference>
<dbReference type="InterPro" id="IPR009056">
    <property type="entry name" value="Cyt_c-like_dom"/>
</dbReference>
<dbReference type="Pfam" id="PF23500">
    <property type="entry name" value="DUF7133"/>
    <property type="match status" value="1"/>
</dbReference>
<evidence type="ECO:0000256" key="3">
    <source>
        <dbReference type="ARBA" id="ARBA00023004"/>
    </source>
</evidence>
<evidence type="ECO:0000256" key="5">
    <source>
        <dbReference type="SAM" id="SignalP"/>
    </source>
</evidence>